<dbReference type="EMBL" id="JBEGDP010000015">
    <property type="protein sequence ID" value="MEQ7848324.1"/>
    <property type="molecule type" value="Genomic_DNA"/>
</dbReference>
<evidence type="ECO:0000256" key="2">
    <source>
        <dbReference type="ARBA" id="ARBA00023015"/>
    </source>
</evidence>
<gene>
    <name evidence="7" type="ORF">V6R90_13640</name>
</gene>
<keyword evidence="3" id="KW-0238">DNA-binding</keyword>
<dbReference type="InterPro" id="IPR036388">
    <property type="entry name" value="WH-like_DNA-bd_sf"/>
</dbReference>
<dbReference type="PROSITE" id="PS50931">
    <property type="entry name" value="HTH_LYSR"/>
    <property type="match status" value="1"/>
</dbReference>
<accession>A0ABV1P0P1</accession>
<dbReference type="Gene3D" id="1.10.10.10">
    <property type="entry name" value="Winged helix-like DNA-binding domain superfamily/Winged helix DNA-binding domain"/>
    <property type="match status" value="1"/>
</dbReference>
<dbReference type="Proteomes" id="UP001482520">
    <property type="component" value="Unassembled WGS sequence"/>
</dbReference>
<dbReference type="Pfam" id="PF03466">
    <property type="entry name" value="LysR_substrate"/>
    <property type="match status" value="1"/>
</dbReference>
<keyword evidence="4" id="KW-0804">Transcription</keyword>
<dbReference type="PANTHER" id="PTHR30346">
    <property type="entry name" value="TRANSCRIPTIONAL DUAL REGULATOR HCAR-RELATED"/>
    <property type="match status" value="1"/>
</dbReference>
<dbReference type="SUPFAM" id="SSF53850">
    <property type="entry name" value="Periplasmic binding protein-like II"/>
    <property type="match status" value="1"/>
</dbReference>
<dbReference type="PANTHER" id="PTHR30346:SF28">
    <property type="entry name" value="HTH-TYPE TRANSCRIPTIONAL REGULATOR CYNR"/>
    <property type="match status" value="1"/>
</dbReference>
<dbReference type="Gene3D" id="3.40.190.290">
    <property type="match status" value="1"/>
</dbReference>
<evidence type="ECO:0000256" key="3">
    <source>
        <dbReference type="ARBA" id="ARBA00023125"/>
    </source>
</evidence>
<protein>
    <submittedName>
        <fullName evidence="7">LysR family transcriptional regulator</fullName>
    </submittedName>
</protein>
<dbReference type="Pfam" id="PF00126">
    <property type="entry name" value="HTH_1"/>
    <property type="match status" value="1"/>
</dbReference>
<dbReference type="InterPro" id="IPR005119">
    <property type="entry name" value="LysR_subst-bd"/>
</dbReference>
<comment type="similarity">
    <text evidence="1">Belongs to the LysR transcriptional regulatory family.</text>
</comment>
<reference evidence="7 8" key="1">
    <citation type="submission" date="2024-02" db="EMBL/GenBank/DDBJ databases">
        <title>Full genome sequence of Nocardioides kribbensis.</title>
        <authorList>
            <person name="Poletto B.L."/>
            <person name="Silva G."/>
            <person name="Galante D."/>
            <person name="Campos K.R."/>
            <person name="Santos M.B.N."/>
            <person name="Sacchi C.T."/>
        </authorList>
    </citation>
    <scope>NUCLEOTIDE SEQUENCE [LARGE SCALE GENOMIC DNA]</scope>
    <source>
        <strain evidence="7 8">O4R</strain>
    </source>
</reference>
<dbReference type="InterPro" id="IPR000847">
    <property type="entry name" value="LysR_HTH_N"/>
</dbReference>
<evidence type="ECO:0000256" key="1">
    <source>
        <dbReference type="ARBA" id="ARBA00009437"/>
    </source>
</evidence>
<feature type="domain" description="HTH lysR-type" evidence="6">
    <location>
        <begin position="24"/>
        <end position="81"/>
    </location>
</feature>
<dbReference type="PRINTS" id="PR00039">
    <property type="entry name" value="HTHLYSR"/>
</dbReference>
<evidence type="ECO:0000256" key="5">
    <source>
        <dbReference type="SAM" id="MobiDB-lite"/>
    </source>
</evidence>
<evidence type="ECO:0000256" key="4">
    <source>
        <dbReference type="ARBA" id="ARBA00023163"/>
    </source>
</evidence>
<proteinExistence type="inferred from homology"/>
<evidence type="ECO:0000313" key="7">
    <source>
        <dbReference type="EMBL" id="MEQ7848324.1"/>
    </source>
</evidence>
<comment type="caution">
    <text evidence="7">The sequence shown here is derived from an EMBL/GenBank/DDBJ whole genome shotgun (WGS) entry which is preliminary data.</text>
</comment>
<dbReference type="SUPFAM" id="SSF46785">
    <property type="entry name" value="Winged helix' DNA-binding domain"/>
    <property type="match status" value="1"/>
</dbReference>
<keyword evidence="8" id="KW-1185">Reference proteome</keyword>
<keyword evidence="2" id="KW-0805">Transcription regulation</keyword>
<name>A0ABV1P0P1_9ACTN</name>
<dbReference type="CDD" id="cd05466">
    <property type="entry name" value="PBP2_LTTR_substrate"/>
    <property type="match status" value="1"/>
</dbReference>
<evidence type="ECO:0000259" key="6">
    <source>
        <dbReference type="PROSITE" id="PS50931"/>
    </source>
</evidence>
<organism evidence="7 8">
    <name type="scientific">Nocardioides kribbensis</name>
    <dbReference type="NCBI Taxonomy" id="305517"/>
    <lineage>
        <taxon>Bacteria</taxon>
        <taxon>Bacillati</taxon>
        <taxon>Actinomycetota</taxon>
        <taxon>Actinomycetes</taxon>
        <taxon>Propionibacteriales</taxon>
        <taxon>Nocardioidaceae</taxon>
        <taxon>Nocardioides</taxon>
    </lineage>
</organism>
<dbReference type="InterPro" id="IPR036390">
    <property type="entry name" value="WH_DNA-bd_sf"/>
</dbReference>
<sequence>MVDYDVEESREQADTRPSQEGSPVRIEQLEYLAAVTQHGSLRRASERLHISQPALSEAVSKLERELGVTLLDRRRSGARISRQGRDLLQNMVDVLEAVDRLRTAAGDQTASARLIRLGTVNAATSSLLVPAVRGLQDSHPGTTVEVMTMQQAEIDAGLHEGSLDLGLVNVLSGDDIPTDLVGTDLLHGRPVAVLPAGHALTAYAEVSVDQLRAERFVTMRAGYLMHRFAHRLFAGHMPAACHSTDGAELGKVMVAEGLGLTVLPDYSVVDDPLERAGLLTTRPIAGDRTVVSLVLRHRAPDRVPVQVRELRGLLVDVARRRSSGTTLAVAASQGA</sequence>
<evidence type="ECO:0000313" key="8">
    <source>
        <dbReference type="Proteomes" id="UP001482520"/>
    </source>
</evidence>
<dbReference type="RefSeq" id="WP_349804983.1">
    <property type="nucleotide sequence ID" value="NZ_JBEGDP010000015.1"/>
</dbReference>
<feature type="region of interest" description="Disordered" evidence="5">
    <location>
        <begin position="1"/>
        <end position="23"/>
    </location>
</feature>